<evidence type="ECO:0000313" key="1">
    <source>
        <dbReference type="EMBL" id="OJT01858.1"/>
    </source>
</evidence>
<organism evidence="1 2">
    <name type="scientific">Trametes pubescens</name>
    <name type="common">White-rot fungus</name>
    <dbReference type="NCBI Taxonomy" id="154538"/>
    <lineage>
        <taxon>Eukaryota</taxon>
        <taxon>Fungi</taxon>
        <taxon>Dikarya</taxon>
        <taxon>Basidiomycota</taxon>
        <taxon>Agaricomycotina</taxon>
        <taxon>Agaricomycetes</taxon>
        <taxon>Polyporales</taxon>
        <taxon>Polyporaceae</taxon>
        <taxon>Trametes</taxon>
    </lineage>
</organism>
<dbReference type="STRING" id="154538.A0A1M2V2Q0"/>
<evidence type="ECO:0000313" key="2">
    <source>
        <dbReference type="Proteomes" id="UP000184267"/>
    </source>
</evidence>
<name>A0A1M2V2Q0_TRAPU</name>
<dbReference type="AlphaFoldDB" id="A0A1M2V2Q0"/>
<dbReference type="Proteomes" id="UP000184267">
    <property type="component" value="Unassembled WGS sequence"/>
</dbReference>
<gene>
    <name evidence="1" type="ORF">TRAPUB_7690</name>
</gene>
<proteinExistence type="predicted"/>
<accession>A0A1M2V2Q0</accession>
<sequence>MLLLREDLHGAWADYEFGVDPDVRPIRSHALHRAHCGIVLNEQDGYRISPFVAGHRDLAGLVLQMDDISDPATRPLDEPLREHFLQGLLKHVKGSGERHWDFGTGALDLSDEMVWGTEEGKERLEIELDNRLFDYRLTQA</sequence>
<comment type="caution">
    <text evidence="1">The sequence shown here is derived from an EMBL/GenBank/DDBJ whole genome shotgun (WGS) entry which is preliminary data.</text>
</comment>
<dbReference type="OrthoDB" id="2142759at2759"/>
<protein>
    <submittedName>
        <fullName evidence="1">Uncharacterized protein</fullName>
    </submittedName>
</protein>
<reference evidence="1 2" key="1">
    <citation type="submission" date="2016-10" db="EMBL/GenBank/DDBJ databases">
        <title>Genome sequence of the basidiomycete white-rot fungus Trametes pubescens.</title>
        <authorList>
            <person name="Makela M.R."/>
            <person name="Granchi Z."/>
            <person name="Peng M."/>
            <person name="De Vries R.P."/>
            <person name="Grigoriev I."/>
            <person name="Riley R."/>
            <person name="Hilden K."/>
        </authorList>
    </citation>
    <scope>NUCLEOTIDE SEQUENCE [LARGE SCALE GENOMIC DNA]</scope>
    <source>
        <strain evidence="1 2">FBCC735</strain>
    </source>
</reference>
<keyword evidence="2" id="KW-1185">Reference proteome</keyword>
<dbReference type="EMBL" id="MNAD01001717">
    <property type="protein sequence ID" value="OJT01858.1"/>
    <property type="molecule type" value="Genomic_DNA"/>
</dbReference>